<dbReference type="PROSITE" id="PS50932">
    <property type="entry name" value="HTH_LACI_2"/>
    <property type="match status" value="1"/>
</dbReference>
<dbReference type="PROSITE" id="PS00356">
    <property type="entry name" value="HTH_LACI_1"/>
    <property type="match status" value="1"/>
</dbReference>
<dbReference type="Gene3D" id="3.40.50.2300">
    <property type="match status" value="2"/>
</dbReference>
<name>A0ABV3SNT9_9HYPH</name>
<dbReference type="SUPFAM" id="SSF53822">
    <property type="entry name" value="Periplasmic binding protein-like I"/>
    <property type="match status" value="1"/>
</dbReference>
<accession>A0ABV3SNT9</accession>
<evidence type="ECO:0000259" key="4">
    <source>
        <dbReference type="PROSITE" id="PS50932"/>
    </source>
</evidence>
<dbReference type="SUPFAM" id="SSF47413">
    <property type="entry name" value="lambda repressor-like DNA-binding domains"/>
    <property type="match status" value="1"/>
</dbReference>
<dbReference type="InterPro" id="IPR000843">
    <property type="entry name" value="HTH_LacI"/>
</dbReference>
<keyword evidence="2 5" id="KW-0238">DNA-binding</keyword>
<dbReference type="Pfam" id="PF13377">
    <property type="entry name" value="Peripla_BP_3"/>
    <property type="match status" value="1"/>
</dbReference>
<dbReference type="CDD" id="cd01392">
    <property type="entry name" value="HTH_LacI"/>
    <property type="match status" value="1"/>
</dbReference>
<gene>
    <name evidence="5" type="ORF">ABGN05_18135</name>
</gene>
<dbReference type="InterPro" id="IPR028082">
    <property type="entry name" value="Peripla_BP_I"/>
</dbReference>
<dbReference type="GO" id="GO:0003677">
    <property type="term" value="F:DNA binding"/>
    <property type="evidence" value="ECO:0007669"/>
    <property type="project" value="UniProtKB-KW"/>
</dbReference>
<keyword evidence="3" id="KW-0804">Transcription</keyword>
<dbReference type="Proteomes" id="UP001556692">
    <property type="component" value="Unassembled WGS sequence"/>
</dbReference>
<proteinExistence type="predicted"/>
<dbReference type="SMART" id="SM00354">
    <property type="entry name" value="HTH_LACI"/>
    <property type="match status" value="1"/>
</dbReference>
<sequence length="350" mass="37839">MVLPARKSTIKDVARVAGVSLGTVSRVLNGSLTVGNAVHRKVMQAIEELNFVPSAAAQSMRRKSSLIVGCIVREISIAPLAEFVRASQTALDAAGYSLLLSISDGEEERERALLKRLQNRQVDGIILSPYTRLSQDYEAMLRGLGIPIVLVDRDKPDWADAVMVDHAHGVEIAVEHLLNLGHRKIALLTGPEDTFPAAQRVKGYMAAYKRNKVAVDPAMVRTGSYLATAGFQLASTMLSGKNRPTAIIAGGLSMLPGVLRAVQTLKLSVPEDVSIVGTGPSELSELHVPPISVQYWDHGETGRVAAMMLLDRMLKKGNPEPQRVLLPSTFISTRSIGPKPRRSSRAWSAS</sequence>
<dbReference type="PANTHER" id="PTHR30146:SF138">
    <property type="entry name" value="TRANSCRIPTIONAL REGULATORY PROTEIN"/>
    <property type="match status" value="1"/>
</dbReference>
<dbReference type="EMBL" id="JBDPGJ010000004">
    <property type="protein sequence ID" value="MEX0407581.1"/>
    <property type="molecule type" value="Genomic_DNA"/>
</dbReference>
<evidence type="ECO:0000256" key="3">
    <source>
        <dbReference type="ARBA" id="ARBA00023163"/>
    </source>
</evidence>
<evidence type="ECO:0000313" key="6">
    <source>
        <dbReference type="Proteomes" id="UP001556692"/>
    </source>
</evidence>
<dbReference type="Gene3D" id="1.10.260.40">
    <property type="entry name" value="lambda repressor-like DNA-binding domains"/>
    <property type="match status" value="1"/>
</dbReference>
<keyword evidence="1" id="KW-0805">Transcription regulation</keyword>
<keyword evidence="6" id="KW-1185">Reference proteome</keyword>
<comment type="caution">
    <text evidence="5">The sequence shown here is derived from an EMBL/GenBank/DDBJ whole genome shotgun (WGS) entry which is preliminary data.</text>
</comment>
<dbReference type="Pfam" id="PF00356">
    <property type="entry name" value="LacI"/>
    <property type="match status" value="1"/>
</dbReference>
<reference evidence="5 6" key="1">
    <citation type="submission" date="2024-05" db="EMBL/GenBank/DDBJ databases">
        <authorList>
            <person name="Jiang F."/>
        </authorList>
    </citation>
    <scope>NUCLEOTIDE SEQUENCE [LARGE SCALE GENOMIC DNA]</scope>
    <source>
        <strain evidence="5 6">LZ166</strain>
    </source>
</reference>
<feature type="domain" description="HTH lacI-type" evidence="4">
    <location>
        <begin position="8"/>
        <end position="62"/>
    </location>
</feature>
<evidence type="ECO:0000256" key="1">
    <source>
        <dbReference type="ARBA" id="ARBA00023015"/>
    </source>
</evidence>
<dbReference type="InterPro" id="IPR010982">
    <property type="entry name" value="Lambda_DNA-bd_dom_sf"/>
</dbReference>
<dbReference type="PANTHER" id="PTHR30146">
    <property type="entry name" value="LACI-RELATED TRANSCRIPTIONAL REPRESSOR"/>
    <property type="match status" value="1"/>
</dbReference>
<dbReference type="InterPro" id="IPR046335">
    <property type="entry name" value="LacI/GalR-like_sensor"/>
</dbReference>
<evidence type="ECO:0000313" key="5">
    <source>
        <dbReference type="EMBL" id="MEX0407581.1"/>
    </source>
</evidence>
<evidence type="ECO:0000256" key="2">
    <source>
        <dbReference type="ARBA" id="ARBA00023125"/>
    </source>
</evidence>
<organism evidence="5 6">
    <name type="scientific">Aquibium pacificus</name>
    <dbReference type="NCBI Taxonomy" id="3153579"/>
    <lineage>
        <taxon>Bacteria</taxon>
        <taxon>Pseudomonadati</taxon>
        <taxon>Pseudomonadota</taxon>
        <taxon>Alphaproteobacteria</taxon>
        <taxon>Hyphomicrobiales</taxon>
        <taxon>Phyllobacteriaceae</taxon>
        <taxon>Aquibium</taxon>
    </lineage>
</organism>
<protein>
    <submittedName>
        <fullName evidence="5">LacI family DNA-binding transcriptional regulator</fullName>
    </submittedName>
</protein>
<dbReference type="PRINTS" id="PR00036">
    <property type="entry name" value="HTHLACI"/>
</dbReference>